<dbReference type="InterPro" id="IPR018488">
    <property type="entry name" value="cNMP-bd_CS"/>
</dbReference>
<dbReference type="PRINTS" id="PR00103">
    <property type="entry name" value="CAMPKINASE"/>
</dbReference>
<name>A0ABP0G6S0_CLALP</name>
<dbReference type="Proteomes" id="UP001642483">
    <property type="component" value="Unassembled WGS sequence"/>
</dbReference>
<dbReference type="InterPro" id="IPR035014">
    <property type="entry name" value="STKc_cGK"/>
</dbReference>
<dbReference type="PANTHER" id="PTHR24353:SF147">
    <property type="entry name" value="CGMP-DEPENDENT SERINE_THREONIN PROTEIN KINASE-RELATED"/>
    <property type="match status" value="1"/>
</dbReference>
<keyword evidence="19" id="KW-1185">Reference proteome</keyword>
<keyword evidence="3" id="KW-0723">Serine/threonine-protein kinase</keyword>
<dbReference type="Gene3D" id="1.10.510.10">
    <property type="entry name" value="Transferase(Phosphotransferase) domain 1"/>
    <property type="match status" value="1"/>
</dbReference>
<evidence type="ECO:0000256" key="7">
    <source>
        <dbReference type="ARBA" id="ARBA00022777"/>
    </source>
</evidence>
<dbReference type="Gene3D" id="2.60.120.10">
    <property type="entry name" value="Jelly Rolls"/>
    <property type="match status" value="2"/>
</dbReference>
<dbReference type="SMART" id="SM00100">
    <property type="entry name" value="cNMP"/>
    <property type="match status" value="2"/>
</dbReference>
<dbReference type="CDD" id="cd00038">
    <property type="entry name" value="CAP_ED"/>
    <property type="match status" value="2"/>
</dbReference>
<dbReference type="InterPro" id="IPR008271">
    <property type="entry name" value="Ser/Thr_kinase_AS"/>
</dbReference>
<dbReference type="PROSITE" id="PS00108">
    <property type="entry name" value="PROTEIN_KINASE_ST"/>
    <property type="match status" value="1"/>
</dbReference>
<dbReference type="SUPFAM" id="SSF51206">
    <property type="entry name" value="cAMP-binding domain-like"/>
    <property type="match status" value="2"/>
</dbReference>
<keyword evidence="7" id="KW-0418">Kinase</keyword>
<evidence type="ECO:0000256" key="1">
    <source>
        <dbReference type="ARBA" id="ARBA00006352"/>
    </source>
</evidence>
<proteinExistence type="inferred from homology"/>
<feature type="compositionally biased region" description="Basic and acidic residues" evidence="14">
    <location>
        <begin position="36"/>
        <end position="51"/>
    </location>
</feature>
<feature type="domain" description="Cyclic nucleotide-binding" evidence="16">
    <location>
        <begin position="278"/>
        <end position="397"/>
    </location>
</feature>
<dbReference type="PROSITE" id="PS00888">
    <property type="entry name" value="CNMP_BINDING_1"/>
    <property type="match status" value="2"/>
</dbReference>
<dbReference type="PROSITE" id="PS50011">
    <property type="entry name" value="PROTEIN_KINASE_DOM"/>
    <property type="match status" value="1"/>
</dbReference>
<evidence type="ECO:0000256" key="11">
    <source>
        <dbReference type="ARBA" id="ARBA00047462"/>
    </source>
</evidence>
<feature type="coiled-coil region" evidence="13">
    <location>
        <begin position="94"/>
        <end position="172"/>
    </location>
</feature>
<comment type="caution">
    <text evidence="18">The sequence shown here is derived from an EMBL/GenBank/DDBJ whole genome shotgun (WGS) entry which is preliminary data.</text>
</comment>
<dbReference type="PROSITE" id="PS00889">
    <property type="entry name" value="CNMP_BINDING_2"/>
    <property type="match status" value="2"/>
</dbReference>
<evidence type="ECO:0000256" key="9">
    <source>
        <dbReference type="ARBA" id="ARBA00022992"/>
    </source>
</evidence>
<sequence length="902" mass="102193">MGIGSSAQKRVTAVENGAGNKVVNQSSRKNNFWSKNDARSRSWNENNSRDDMGSKLVKENFEQNLNNTDNFHPENMTSQEKHFGEWRRQMTSVVERLQTESAEKDAKINKLLKQAKSATDNYEKLRKSHGVDPGQQLIETLTNQNQKLQQRLNEKEEVIRSLQKQLLQSRTEKDSQVSVVKETVEMVIREKDSEIRRLKALWNPADGKTPDLSSEDELVSRVTKLLNSRNLEPGKKNTRFGISAENRSSKNLNINVQLGTKTIAEKAFIRKALNSNVFLKGLDSNQVTQLIECMSHESIKSGMNVITEGEYGTHLFVLEKGQVEVYHSKSGKHEHVAALKPGTVFGELAILYNCKRTASVRATTDTVLWSLERQNFQSAVKLSGQLKRDEYVRLLKTVDKLKSLSDNKLMRIADCLEEATFQRGDYVIRQGDSGDTFYVIKEGKVRVTHLEESSVKKKNFEETFVCYLGTGEYFGELALLTEDKRSANIIVESESISVLMLDRQAFNSLVGSIADASRSPSHPHVIPLEPADVDAQTPSNHLETLREESEEDIPDSIDSSRRITISTGLNKSTENIVKNTPLDKLKTLKVLGQGGFGCVKLVRVPGLLKSAFALKCIRKAKIIKTGQQQHVLAERNIMLAMKSPFIGTLYRTYKDDTHVYMLMDAYLGGEVYGVLKRQGALNDASARFCAACVLEALDYLHLRGIVYRDMKPENLMLDHKGYIKLVDFGFAKRVRFGYKTWTFCGTPEYFPPEILTNTGHDFSADYWSFGILIYELLTRTTPFFAGDDMTVYENILGGIDGVKFSKRVGKSAEVLVRALCRLEPRDRLGYQKGGVNDIRKQRWFQGFDWQGLRAGRIDAPFKPDVRNPMDTKHFDHVEEDKVDIEEDLKIIAKAKFGWDENF</sequence>
<dbReference type="SUPFAM" id="SSF56112">
    <property type="entry name" value="Protein kinase-like (PK-like)"/>
    <property type="match status" value="1"/>
</dbReference>
<evidence type="ECO:0000256" key="2">
    <source>
        <dbReference type="ARBA" id="ARBA00012428"/>
    </source>
</evidence>
<feature type="binding site" evidence="12">
    <location>
        <position position="619"/>
    </location>
    <ligand>
        <name>ATP</name>
        <dbReference type="ChEBI" id="CHEBI:30616"/>
    </ligand>
</feature>
<keyword evidence="6 12" id="KW-0547">Nucleotide-binding</keyword>
<dbReference type="InterPro" id="IPR011009">
    <property type="entry name" value="Kinase-like_dom_sf"/>
</dbReference>
<gene>
    <name evidence="18" type="ORF">CVLEPA_LOCUS18284</name>
</gene>
<evidence type="ECO:0000256" key="13">
    <source>
        <dbReference type="SAM" id="Coils"/>
    </source>
</evidence>
<dbReference type="EMBL" id="CAWYQH010000102">
    <property type="protein sequence ID" value="CAK8686339.1"/>
    <property type="molecule type" value="Genomic_DNA"/>
</dbReference>
<dbReference type="InterPro" id="IPR000595">
    <property type="entry name" value="cNMP-bd_dom"/>
</dbReference>
<dbReference type="PROSITE" id="PS00107">
    <property type="entry name" value="PROTEIN_KINASE_ATP"/>
    <property type="match status" value="1"/>
</dbReference>
<dbReference type="Gene3D" id="3.30.200.20">
    <property type="entry name" value="Phosphorylase Kinase, domain 1"/>
    <property type="match status" value="1"/>
</dbReference>
<keyword evidence="5" id="KW-0808">Transferase</keyword>
<evidence type="ECO:0000256" key="14">
    <source>
        <dbReference type="SAM" id="MobiDB-lite"/>
    </source>
</evidence>
<dbReference type="Pfam" id="PF00069">
    <property type="entry name" value="Pkinase"/>
    <property type="match status" value="1"/>
</dbReference>
<feature type="domain" description="Protein kinase" evidence="15">
    <location>
        <begin position="585"/>
        <end position="844"/>
    </location>
</feature>
<evidence type="ECO:0000259" key="17">
    <source>
        <dbReference type="PROSITE" id="PS51285"/>
    </source>
</evidence>
<evidence type="ECO:0000259" key="15">
    <source>
        <dbReference type="PROSITE" id="PS50011"/>
    </source>
</evidence>
<comment type="catalytic activity">
    <reaction evidence="11">
        <text>L-seryl-[protein] + ATP = O-phospho-L-seryl-[protein] + ADP + H(+)</text>
        <dbReference type="Rhea" id="RHEA:17989"/>
        <dbReference type="Rhea" id="RHEA-COMP:9863"/>
        <dbReference type="Rhea" id="RHEA-COMP:11604"/>
        <dbReference type="ChEBI" id="CHEBI:15378"/>
        <dbReference type="ChEBI" id="CHEBI:29999"/>
        <dbReference type="ChEBI" id="CHEBI:30616"/>
        <dbReference type="ChEBI" id="CHEBI:83421"/>
        <dbReference type="ChEBI" id="CHEBI:456216"/>
        <dbReference type="EC" id="2.7.11.12"/>
    </reaction>
</comment>
<dbReference type="InterPro" id="IPR000719">
    <property type="entry name" value="Prot_kinase_dom"/>
</dbReference>
<reference evidence="18 19" key="1">
    <citation type="submission" date="2024-02" db="EMBL/GenBank/DDBJ databases">
        <authorList>
            <person name="Daric V."/>
            <person name="Darras S."/>
        </authorList>
    </citation>
    <scope>NUCLEOTIDE SEQUENCE [LARGE SCALE GENOMIC DNA]</scope>
</reference>
<evidence type="ECO:0000256" key="5">
    <source>
        <dbReference type="ARBA" id="ARBA00022679"/>
    </source>
</evidence>
<dbReference type="EC" id="2.7.11.12" evidence="2"/>
<evidence type="ECO:0000313" key="18">
    <source>
        <dbReference type="EMBL" id="CAK8686339.1"/>
    </source>
</evidence>
<keyword evidence="13" id="KW-0175">Coiled coil</keyword>
<dbReference type="InterPro" id="IPR000961">
    <property type="entry name" value="AGC-kinase_C"/>
</dbReference>
<evidence type="ECO:0000259" key="16">
    <source>
        <dbReference type="PROSITE" id="PS50042"/>
    </source>
</evidence>
<comment type="catalytic activity">
    <reaction evidence="10">
        <text>L-threonyl-[protein] + ATP = O-phospho-L-threonyl-[protein] + ADP + H(+)</text>
        <dbReference type="Rhea" id="RHEA:46608"/>
        <dbReference type="Rhea" id="RHEA-COMP:11060"/>
        <dbReference type="Rhea" id="RHEA-COMP:11605"/>
        <dbReference type="ChEBI" id="CHEBI:15378"/>
        <dbReference type="ChEBI" id="CHEBI:30013"/>
        <dbReference type="ChEBI" id="CHEBI:30616"/>
        <dbReference type="ChEBI" id="CHEBI:61977"/>
        <dbReference type="ChEBI" id="CHEBI:456216"/>
        <dbReference type="EC" id="2.7.11.12"/>
    </reaction>
</comment>
<dbReference type="InterPro" id="IPR014710">
    <property type="entry name" value="RmlC-like_jellyroll"/>
</dbReference>
<evidence type="ECO:0000256" key="4">
    <source>
        <dbReference type="ARBA" id="ARBA00022535"/>
    </source>
</evidence>
<comment type="similarity">
    <text evidence="1">Belongs to the protein kinase superfamily. AGC Ser/Thr protein kinase family. cGMP subfamily.</text>
</comment>
<evidence type="ECO:0000256" key="3">
    <source>
        <dbReference type="ARBA" id="ARBA00022527"/>
    </source>
</evidence>
<feature type="domain" description="AGC-kinase C-terminal" evidence="17">
    <location>
        <begin position="845"/>
        <end position="902"/>
    </location>
</feature>
<keyword evidence="4" id="KW-0140">cGMP</keyword>
<feature type="region of interest" description="Disordered" evidence="14">
    <location>
        <begin position="1"/>
        <end position="51"/>
    </location>
</feature>
<organism evidence="18 19">
    <name type="scientific">Clavelina lepadiformis</name>
    <name type="common">Light-bulb sea squirt</name>
    <name type="synonym">Ascidia lepadiformis</name>
    <dbReference type="NCBI Taxonomy" id="159417"/>
    <lineage>
        <taxon>Eukaryota</taxon>
        <taxon>Metazoa</taxon>
        <taxon>Chordata</taxon>
        <taxon>Tunicata</taxon>
        <taxon>Ascidiacea</taxon>
        <taxon>Aplousobranchia</taxon>
        <taxon>Clavelinidae</taxon>
        <taxon>Clavelina</taxon>
    </lineage>
</organism>
<dbReference type="CDD" id="cd05572">
    <property type="entry name" value="STKc_cGK"/>
    <property type="match status" value="1"/>
</dbReference>
<evidence type="ECO:0000256" key="8">
    <source>
        <dbReference type="ARBA" id="ARBA00022840"/>
    </source>
</evidence>
<keyword evidence="9" id="KW-0142">cGMP-binding</keyword>
<protein>
    <recommendedName>
        <fullName evidence="2">cGMP-dependent protein kinase</fullName>
        <ecNumber evidence="2">2.7.11.12</ecNumber>
    </recommendedName>
</protein>
<evidence type="ECO:0000256" key="6">
    <source>
        <dbReference type="ARBA" id="ARBA00022741"/>
    </source>
</evidence>
<dbReference type="InterPro" id="IPR018490">
    <property type="entry name" value="cNMP-bd_dom_sf"/>
</dbReference>
<keyword evidence="8 12" id="KW-0067">ATP-binding</keyword>
<dbReference type="SMART" id="SM00133">
    <property type="entry name" value="S_TK_X"/>
    <property type="match status" value="1"/>
</dbReference>
<dbReference type="InterPro" id="IPR017441">
    <property type="entry name" value="Protein_kinase_ATP_BS"/>
</dbReference>
<dbReference type="Pfam" id="PF00027">
    <property type="entry name" value="cNMP_binding"/>
    <property type="match status" value="2"/>
</dbReference>
<feature type="compositionally biased region" description="Polar residues" evidence="14">
    <location>
        <begin position="22"/>
        <end position="34"/>
    </location>
</feature>
<evidence type="ECO:0000256" key="12">
    <source>
        <dbReference type="PROSITE-ProRule" id="PRU10141"/>
    </source>
</evidence>
<accession>A0ABP0G6S0</accession>
<dbReference type="PROSITE" id="PS51285">
    <property type="entry name" value="AGC_KINASE_CTER"/>
    <property type="match status" value="1"/>
</dbReference>
<dbReference type="PROSITE" id="PS50042">
    <property type="entry name" value="CNMP_BINDING_3"/>
    <property type="match status" value="2"/>
</dbReference>
<evidence type="ECO:0000313" key="19">
    <source>
        <dbReference type="Proteomes" id="UP001642483"/>
    </source>
</evidence>
<feature type="domain" description="Cyclic nucleotide-binding" evidence="16">
    <location>
        <begin position="400"/>
        <end position="518"/>
    </location>
</feature>
<evidence type="ECO:0000256" key="10">
    <source>
        <dbReference type="ARBA" id="ARBA00047298"/>
    </source>
</evidence>
<dbReference type="SMART" id="SM00220">
    <property type="entry name" value="S_TKc"/>
    <property type="match status" value="1"/>
</dbReference>
<dbReference type="PANTHER" id="PTHR24353">
    <property type="entry name" value="CYCLIC NUCLEOTIDE-DEPENDENT PROTEIN KINASE"/>
    <property type="match status" value="1"/>
</dbReference>